<dbReference type="InterPro" id="IPR003591">
    <property type="entry name" value="Leu-rich_rpt_typical-subtyp"/>
</dbReference>
<keyword evidence="2" id="KW-1185">Reference proteome</keyword>
<name>A0ABP0X079_9BRYO</name>
<dbReference type="Pfam" id="PF08263">
    <property type="entry name" value="LRRNT_2"/>
    <property type="match status" value="1"/>
</dbReference>
<dbReference type="PANTHER" id="PTHR48009:SF4">
    <property type="entry name" value="LEUCINE-RICH REPEAT (LRR) FAMILY PROTEIN"/>
    <property type="match status" value="1"/>
</dbReference>
<dbReference type="PANTHER" id="PTHR48009">
    <property type="entry name" value="LEUCINE-RICH REPEAT (LRR) FAMILY PROTEIN"/>
    <property type="match status" value="1"/>
</dbReference>
<evidence type="ECO:0000313" key="1">
    <source>
        <dbReference type="EMBL" id="CAK9271075.1"/>
    </source>
</evidence>
<dbReference type="SMART" id="SM00369">
    <property type="entry name" value="LRR_TYP"/>
    <property type="match status" value="2"/>
</dbReference>
<reference evidence="1" key="1">
    <citation type="submission" date="2024-02" db="EMBL/GenBank/DDBJ databases">
        <authorList>
            <consortium name="ELIXIR-Norway"/>
            <consortium name="Elixir Norway"/>
        </authorList>
    </citation>
    <scope>NUCLEOTIDE SEQUENCE</scope>
</reference>
<accession>A0ABP0X079</accession>
<dbReference type="InterPro" id="IPR001611">
    <property type="entry name" value="Leu-rich_rpt"/>
</dbReference>
<organism evidence="1 2">
    <name type="scientific">Sphagnum jensenii</name>
    <dbReference type="NCBI Taxonomy" id="128206"/>
    <lineage>
        <taxon>Eukaryota</taxon>
        <taxon>Viridiplantae</taxon>
        <taxon>Streptophyta</taxon>
        <taxon>Embryophyta</taxon>
        <taxon>Bryophyta</taxon>
        <taxon>Sphagnophytina</taxon>
        <taxon>Sphagnopsida</taxon>
        <taxon>Sphagnales</taxon>
        <taxon>Sphagnaceae</taxon>
        <taxon>Sphagnum</taxon>
    </lineage>
</organism>
<proteinExistence type="predicted"/>
<dbReference type="PROSITE" id="PS51450">
    <property type="entry name" value="LRR"/>
    <property type="match status" value="1"/>
</dbReference>
<dbReference type="SUPFAM" id="SSF52058">
    <property type="entry name" value="L domain-like"/>
    <property type="match status" value="1"/>
</dbReference>
<evidence type="ECO:0000313" key="2">
    <source>
        <dbReference type="Proteomes" id="UP001497444"/>
    </source>
</evidence>
<dbReference type="Pfam" id="PF00560">
    <property type="entry name" value="LRR_1"/>
    <property type="match status" value="3"/>
</dbReference>
<sequence length="453" mass="48354">MGITRAAAAAAAVAPGSWELQQHRRHSLRLMVVLIILTLIRSPLLEAQDTLQLASNLHPTDLGVLRAVKNAMTDLPGGTFFSSWDFSATGIDPCQMFAGVVCINIQGFSRVTLLSLGPEEAGLPGLNGTLPPELGYLPFLTQLSISPGAVSGPIPRSLGRLRNLNLFSCSQNLLTGSIPQSLAGLQKLQVLQLSNNKLAGAIPSGIGSWPSLEFLVLSDNRLTGTIPMFSSSNSSTSTPPRAALNHLDLRNNELTGELMSDNLPSSLEFLSLTKNQFTGSIAAVGNLNKLKYLDLSFNQFSGEIPSSLFGFVGLSYLLLNRNQLSGPVIVNAEVTIKVVDLSFNLLVGSVSPFLAGAQILYLNNNLFMGTIPQEFVTSLEASTLQSLYLQNNYLSNFGDLGTASIPPTVAVCVQYNCELPPPQSICPESQGFVARPLTECQVLGIKQNSCGHI</sequence>
<dbReference type="InterPro" id="IPR032675">
    <property type="entry name" value="LRR_dom_sf"/>
</dbReference>
<dbReference type="Proteomes" id="UP001497444">
    <property type="component" value="Chromosome 3"/>
</dbReference>
<gene>
    <name evidence="1" type="ORF">CSSPJE1EN1_LOCUS16553</name>
</gene>
<dbReference type="InterPro" id="IPR053213">
    <property type="entry name" value="RLP29"/>
</dbReference>
<dbReference type="InterPro" id="IPR013210">
    <property type="entry name" value="LRR_N_plant-typ"/>
</dbReference>
<dbReference type="Gene3D" id="3.80.10.10">
    <property type="entry name" value="Ribonuclease Inhibitor"/>
    <property type="match status" value="2"/>
</dbReference>
<protein>
    <submittedName>
        <fullName evidence="1">Uncharacterized protein</fullName>
    </submittedName>
</protein>
<dbReference type="EMBL" id="OZ020098">
    <property type="protein sequence ID" value="CAK9271075.1"/>
    <property type="molecule type" value="Genomic_DNA"/>
</dbReference>